<feature type="transmembrane region" description="Helical" evidence="1">
    <location>
        <begin position="201"/>
        <end position="221"/>
    </location>
</feature>
<dbReference type="GO" id="GO:0043190">
    <property type="term" value="C:ATP-binding cassette (ABC) transporter complex"/>
    <property type="evidence" value="ECO:0007669"/>
    <property type="project" value="InterPro"/>
</dbReference>
<organism evidence="2 3">
    <name type="scientific">Dietzia timorensis</name>
    <dbReference type="NCBI Taxonomy" id="499555"/>
    <lineage>
        <taxon>Bacteria</taxon>
        <taxon>Bacillati</taxon>
        <taxon>Actinomycetota</taxon>
        <taxon>Actinomycetes</taxon>
        <taxon>Mycobacteriales</taxon>
        <taxon>Dietziaceae</taxon>
        <taxon>Dietzia</taxon>
    </lineage>
</organism>
<evidence type="ECO:0000313" key="2">
    <source>
        <dbReference type="EMBL" id="ANI91429.1"/>
    </source>
</evidence>
<keyword evidence="3" id="KW-1185">Reference proteome</keyword>
<evidence type="ECO:0000313" key="3">
    <source>
        <dbReference type="Proteomes" id="UP000186104"/>
    </source>
</evidence>
<dbReference type="AlphaFoldDB" id="A0A173LI20"/>
<feature type="transmembrane region" description="Helical" evidence="1">
    <location>
        <begin position="89"/>
        <end position="119"/>
    </location>
</feature>
<dbReference type="PANTHER" id="PTHR30188:SF4">
    <property type="entry name" value="PROTEIN TRIGALACTOSYLDIACYLGLYCEROL 1, CHLOROPLASTIC"/>
    <property type="match status" value="1"/>
</dbReference>
<dbReference type="Proteomes" id="UP000186104">
    <property type="component" value="Chromosome"/>
</dbReference>
<dbReference type="EMBL" id="CP015961">
    <property type="protein sequence ID" value="ANI91429.1"/>
    <property type="molecule type" value="Genomic_DNA"/>
</dbReference>
<keyword evidence="1" id="KW-0812">Transmembrane</keyword>
<feature type="transmembrane region" description="Helical" evidence="1">
    <location>
        <begin position="20"/>
        <end position="38"/>
    </location>
</feature>
<feature type="transmembrane region" description="Helical" evidence="1">
    <location>
        <begin position="241"/>
        <end position="262"/>
    </location>
</feature>
<reference evidence="2 3" key="1">
    <citation type="submission" date="2016-06" db="EMBL/GenBank/DDBJ databases">
        <title>Complete genome sequence of a saline-alkali tolerant type strain Dietzia timorensis ID05-A0528T.</title>
        <authorList>
            <person name="Wu X."/>
        </authorList>
    </citation>
    <scope>NUCLEOTIDE SEQUENCE [LARGE SCALE GENOMIC DNA]</scope>
    <source>
        <strain evidence="2 3">ID05-A0528</strain>
    </source>
</reference>
<gene>
    <name evidence="2" type="ORF">BJL86_0627</name>
</gene>
<keyword evidence="1" id="KW-1133">Transmembrane helix</keyword>
<feature type="transmembrane region" description="Helical" evidence="1">
    <location>
        <begin position="50"/>
        <end position="77"/>
    </location>
</feature>
<dbReference type="KEGG" id="dtm:BJL86_0627"/>
<name>A0A173LI20_9ACTN</name>
<dbReference type="OrthoDB" id="5243306at2"/>
<dbReference type="RefSeq" id="WP_067477499.1">
    <property type="nucleotide sequence ID" value="NZ_CP015961.1"/>
</dbReference>
<accession>A0A173LI20</accession>
<dbReference type="GO" id="GO:0005548">
    <property type="term" value="F:phospholipid transporter activity"/>
    <property type="evidence" value="ECO:0007669"/>
    <property type="project" value="TreeGrafter"/>
</dbReference>
<proteinExistence type="predicted"/>
<evidence type="ECO:0000256" key="1">
    <source>
        <dbReference type="SAM" id="Phobius"/>
    </source>
</evidence>
<keyword evidence="1" id="KW-0472">Membrane</keyword>
<dbReference type="InterPro" id="IPR030802">
    <property type="entry name" value="Permease_MalE"/>
</dbReference>
<protein>
    <submittedName>
        <fullName evidence="2">Protein TRIGALACTOSYLDIACYLGLYCEROL 1, chloroplasti c</fullName>
    </submittedName>
</protein>
<dbReference type="PANTHER" id="PTHR30188">
    <property type="entry name" value="ABC TRANSPORTER PERMEASE PROTEIN-RELATED"/>
    <property type="match status" value="1"/>
</dbReference>
<dbReference type="Pfam" id="PF02405">
    <property type="entry name" value="MlaE"/>
    <property type="match status" value="1"/>
</dbReference>
<feature type="transmembrane region" description="Helical" evidence="1">
    <location>
        <begin position="155"/>
        <end position="179"/>
    </location>
</feature>
<sequence>MSFHLPPTKGPIADLGSQVGALVSFSVYTLLACARIVLTGRLKLVETRDQALFIARVCTVPALLLMLPVGVLVAVSVGELAGRLGAGGYAGAVVAFVVIGQASALVCALMLAGVGGSAICSDLGSRTIREEIEAMEVMGIDVVERLVVPRIVATILVGVVMCAVVTAVGVFACLLYQVYVQDESASAFLSTMSAYGRPSDLWMAMVKSVAFAIIAALVASFKGLHAAGGSSGVADAVNETVVLAFITVFVVNTVLSQVYGAVVPSVGSF</sequence>
<dbReference type="STRING" id="499555.BJL86_0627"/>